<gene>
    <name evidence="2" type="primary">vioA_7</name>
    <name evidence="2" type="ORF">SDC9_70906</name>
</gene>
<reference evidence="2" key="1">
    <citation type="submission" date="2019-08" db="EMBL/GenBank/DDBJ databases">
        <authorList>
            <person name="Kucharzyk K."/>
            <person name="Murdoch R.W."/>
            <person name="Higgins S."/>
            <person name="Loffler F."/>
        </authorList>
    </citation>
    <scope>NUCLEOTIDE SEQUENCE</scope>
</reference>
<comment type="caution">
    <text evidence="2">The sequence shown here is derived from an EMBL/GenBank/DDBJ whole genome shotgun (WGS) entry which is preliminary data.</text>
</comment>
<organism evidence="2">
    <name type="scientific">bioreactor metagenome</name>
    <dbReference type="NCBI Taxonomy" id="1076179"/>
    <lineage>
        <taxon>unclassified sequences</taxon>
        <taxon>metagenomes</taxon>
        <taxon>ecological metagenomes</taxon>
    </lineage>
</organism>
<dbReference type="Gene3D" id="3.90.1150.10">
    <property type="entry name" value="Aspartate Aminotransferase, domain 1"/>
    <property type="match status" value="1"/>
</dbReference>
<dbReference type="AlphaFoldDB" id="A0A644YE30"/>
<protein>
    <submittedName>
        <fullName evidence="2">dTDP-4-amino-4,6-dideoxy-D-glucose transaminase</fullName>
        <ecNumber evidence="2">2.6.1.33</ecNumber>
    </submittedName>
</protein>
<name>A0A644YE30_9ZZZZ</name>
<dbReference type="EC" id="2.6.1.33" evidence="2"/>
<dbReference type="PIRSF" id="PIRSF000390">
    <property type="entry name" value="PLP_StrS"/>
    <property type="match status" value="1"/>
</dbReference>
<proteinExistence type="predicted"/>
<dbReference type="InterPro" id="IPR015424">
    <property type="entry name" value="PyrdxlP-dep_Trfase"/>
</dbReference>
<dbReference type="GO" id="GO:0030170">
    <property type="term" value="F:pyridoxal phosphate binding"/>
    <property type="evidence" value="ECO:0007669"/>
    <property type="project" value="TreeGrafter"/>
</dbReference>
<sequence length="371" mass="42357">MSKPIYVTEPSLPPLEEFIPYLKRIWDNKWLTNNGEFHQEFETRLAEYLGVKYVSLFTNGMIALQVGMQALRITGEVITTPFTFVATPHAIHWNNCQPVFCDIEPETFTMDPDKVEALITPRTTAIMPVHVYGNPCCNGELKQIADTYGLKLFYDAAHGFGVKKDGVSVCNWGDLSMLSFHATKVFNTFEGGALVTNDEKMKSRIDFLKNFGFADEVTVVAPGSNGKMDEFRAAYGLLQLERVDGEIVKRKRVAEHYRQALKEVPGIQILHDQVGIQHNYAYFPVRIHAEQYGMSRDGLYDRLKERNIMSRRYFYPLCSDFPTYRSLPSAMPSNLPVATKIAQEILCLPMFADLREEMQQLIINEIYVHAK</sequence>
<accession>A0A644YE30</accession>
<dbReference type="GO" id="GO:0019179">
    <property type="term" value="F:dTDP-4-amino-4,6-dideoxy-D-glucose transaminase activity"/>
    <property type="evidence" value="ECO:0007669"/>
    <property type="project" value="UniProtKB-EC"/>
</dbReference>
<dbReference type="CDD" id="cd00616">
    <property type="entry name" value="AHBA_syn"/>
    <property type="match status" value="1"/>
</dbReference>
<keyword evidence="2" id="KW-0808">Transferase</keyword>
<keyword evidence="1" id="KW-0663">Pyridoxal phosphate</keyword>
<dbReference type="GO" id="GO:0000271">
    <property type="term" value="P:polysaccharide biosynthetic process"/>
    <property type="evidence" value="ECO:0007669"/>
    <property type="project" value="TreeGrafter"/>
</dbReference>
<evidence type="ECO:0000313" key="2">
    <source>
        <dbReference type="EMBL" id="MPM24424.1"/>
    </source>
</evidence>
<keyword evidence="2" id="KW-0032">Aminotransferase</keyword>
<dbReference type="EMBL" id="VSSQ01004259">
    <property type="protein sequence ID" value="MPM24424.1"/>
    <property type="molecule type" value="Genomic_DNA"/>
</dbReference>
<dbReference type="SUPFAM" id="SSF53383">
    <property type="entry name" value="PLP-dependent transferases"/>
    <property type="match status" value="1"/>
</dbReference>
<evidence type="ECO:0000256" key="1">
    <source>
        <dbReference type="ARBA" id="ARBA00022898"/>
    </source>
</evidence>
<dbReference type="InterPro" id="IPR015422">
    <property type="entry name" value="PyrdxlP-dep_Trfase_small"/>
</dbReference>
<dbReference type="InterPro" id="IPR015421">
    <property type="entry name" value="PyrdxlP-dep_Trfase_major"/>
</dbReference>
<dbReference type="Pfam" id="PF01041">
    <property type="entry name" value="DegT_DnrJ_EryC1"/>
    <property type="match status" value="1"/>
</dbReference>
<dbReference type="Gene3D" id="3.40.640.10">
    <property type="entry name" value="Type I PLP-dependent aspartate aminotransferase-like (Major domain)"/>
    <property type="match status" value="1"/>
</dbReference>
<dbReference type="PANTHER" id="PTHR30244">
    <property type="entry name" value="TRANSAMINASE"/>
    <property type="match status" value="1"/>
</dbReference>
<dbReference type="InterPro" id="IPR000653">
    <property type="entry name" value="DegT/StrS_aminotransferase"/>
</dbReference>
<dbReference type="PANTHER" id="PTHR30244:SF9">
    <property type="entry name" value="PROTEIN RV3402C"/>
    <property type="match status" value="1"/>
</dbReference>